<keyword evidence="1" id="KW-1133">Transmembrane helix</keyword>
<gene>
    <name evidence="2" type="ORF">EVAR_64697_1</name>
</gene>
<dbReference type="AlphaFoldDB" id="A0A4C1SVZ7"/>
<evidence type="ECO:0000313" key="3">
    <source>
        <dbReference type="Proteomes" id="UP000299102"/>
    </source>
</evidence>
<protein>
    <submittedName>
        <fullName evidence="2">Uncharacterized protein</fullName>
    </submittedName>
</protein>
<name>A0A4C1SVZ7_EUMVA</name>
<proteinExistence type="predicted"/>
<keyword evidence="1" id="KW-0472">Membrane</keyword>
<evidence type="ECO:0000256" key="1">
    <source>
        <dbReference type="SAM" id="Phobius"/>
    </source>
</evidence>
<keyword evidence="1" id="KW-0812">Transmembrane</keyword>
<organism evidence="2 3">
    <name type="scientific">Eumeta variegata</name>
    <name type="common">Bagworm moth</name>
    <name type="synonym">Eumeta japonica</name>
    <dbReference type="NCBI Taxonomy" id="151549"/>
    <lineage>
        <taxon>Eukaryota</taxon>
        <taxon>Metazoa</taxon>
        <taxon>Ecdysozoa</taxon>
        <taxon>Arthropoda</taxon>
        <taxon>Hexapoda</taxon>
        <taxon>Insecta</taxon>
        <taxon>Pterygota</taxon>
        <taxon>Neoptera</taxon>
        <taxon>Endopterygota</taxon>
        <taxon>Lepidoptera</taxon>
        <taxon>Glossata</taxon>
        <taxon>Ditrysia</taxon>
        <taxon>Tineoidea</taxon>
        <taxon>Psychidae</taxon>
        <taxon>Oiketicinae</taxon>
        <taxon>Eumeta</taxon>
    </lineage>
</organism>
<evidence type="ECO:0000313" key="2">
    <source>
        <dbReference type="EMBL" id="GBP06413.1"/>
    </source>
</evidence>
<accession>A0A4C1SVZ7</accession>
<keyword evidence="3" id="KW-1185">Reference proteome</keyword>
<dbReference type="Proteomes" id="UP000299102">
    <property type="component" value="Unassembled WGS sequence"/>
</dbReference>
<comment type="caution">
    <text evidence="2">The sequence shown here is derived from an EMBL/GenBank/DDBJ whole genome shotgun (WGS) entry which is preliminary data.</text>
</comment>
<feature type="transmembrane region" description="Helical" evidence="1">
    <location>
        <begin position="21"/>
        <end position="40"/>
    </location>
</feature>
<reference evidence="2 3" key="1">
    <citation type="journal article" date="2019" name="Commun. Biol.">
        <title>The bagworm genome reveals a unique fibroin gene that provides high tensile strength.</title>
        <authorList>
            <person name="Kono N."/>
            <person name="Nakamura H."/>
            <person name="Ohtoshi R."/>
            <person name="Tomita M."/>
            <person name="Numata K."/>
            <person name="Arakawa K."/>
        </authorList>
    </citation>
    <scope>NUCLEOTIDE SEQUENCE [LARGE SCALE GENOMIC DNA]</scope>
</reference>
<dbReference type="EMBL" id="BGZK01004033">
    <property type="protein sequence ID" value="GBP06413.1"/>
    <property type="molecule type" value="Genomic_DNA"/>
</dbReference>
<sequence length="131" mass="14894">MPVVWLTWTYFFTLYIGRPRSLSILIAIVVLFQTLFLVPWDPVLWDPVSLSHLNPKTDPDAKLGPSLEIDISDKVITPLYEIRLRFIPPLARDEHPTKYTFTVINTINGLKPFTSDSASNDQILVQIGSVN</sequence>